<dbReference type="Pfam" id="PF01957">
    <property type="entry name" value="NfeD"/>
    <property type="match status" value="1"/>
</dbReference>
<evidence type="ECO:0000256" key="2">
    <source>
        <dbReference type="ARBA" id="ARBA00022692"/>
    </source>
</evidence>
<dbReference type="EMBL" id="JABBNB010000003">
    <property type="protein sequence ID" value="NMO00378.1"/>
    <property type="molecule type" value="Genomic_DNA"/>
</dbReference>
<dbReference type="RefSeq" id="WP_170192881.1">
    <property type="nucleotide sequence ID" value="NZ_JABBNB010000003.1"/>
</dbReference>
<dbReference type="GO" id="GO:0005886">
    <property type="term" value="C:plasma membrane"/>
    <property type="evidence" value="ECO:0007669"/>
    <property type="project" value="TreeGrafter"/>
</dbReference>
<keyword evidence="2 5" id="KW-0812">Transmembrane</keyword>
<dbReference type="InterPro" id="IPR012340">
    <property type="entry name" value="NA-bd_OB-fold"/>
</dbReference>
<evidence type="ECO:0000256" key="4">
    <source>
        <dbReference type="ARBA" id="ARBA00023136"/>
    </source>
</evidence>
<dbReference type="Gene3D" id="2.40.50.140">
    <property type="entry name" value="Nucleic acid-binding proteins"/>
    <property type="match status" value="1"/>
</dbReference>
<accession>A0A848KY52</accession>
<keyword evidence="3 5" id="KW-1133">Transmembrane helix</keyword>
<evidence type="ECO:0000256" key="3">
    <source>
        <dbReference type="ARBA" id="ARBA00022989"/>
    </source>
</evidence>
<gene>
    <name evidence="7" type="ORF">HH308_04015</name>
</gene>
<evidence type="ECO:0000256" key="1">
    <source>
        <dbReference type="ARBA" id="ARBA00004141"/>
    </source>
</evidence>
<evidence type="ECO:0000313" key="7">
    <source>
        <dbReference type="EMBL" id="NMO00378.1"/>
    </source>
</evidence>
<evidence type="ECO:0000313" key="8">
    <source>
        <dbReference type="Proteomes" id="UP000550729"/>
    </source>
</evidence>
<evidence type="ECO:0000256" key="5">
    <source>
        <dbReference type="SAM" id="Phobius"/>
    </source>
</evidence>
<feature type="transmembrane region" description="Helical" evidence="5">
    <location>
        <begin position="50"/>
        <end position="68"/>
    </location>
</feature>
<protein>
    <submittedName>
        <fullName evidence="7">NfeD family protein</fullName>
    </submittedName>
</protein>
<comment type="subcellular location">
    <subcellularLocation>
        <location evidence="1">Membrane</location>
        <topology evidence="1">Multi-pass membrane protein</topology>
    </subcellularLocation>
</comment>
<evidence type="ECO:0000259" key="6">
    <source>
        <dbReference type="Pfam" id="PF01957"/>
    </source>
</evidence>
<dbReference type="Proteomes" id="UP000550729">
    <property type="component" value="Unassembled WGS sequence"/>
</dbReference>
<reference evidence="7 8" key="1">
    <citation type="submission" date="2020-04" db="EMBL/GenBank/DDBJ databases">
        <title>Gordonia sp. nov. TBRC 11910.</title>
        <authorList>
            <person name="Suriyachadkun C."/>
        </authorList>
    </citation>
    <scope>NUCLEOTIDE SEQUENCE [LARGE SCALE GENOMIC DNA]</scope>
    <source>
        <strain evidence="7 8">TBRC 11910</strain>
    </source>
</reference>
<organism evidence="7 8">
    <name type="scientific">Gordonia asplenii</name>
    <dbReference type="NCBI Taxonomy" id="2725283"/>
    <lineage>
        <taxon>Bacteria</taxon>
        <taxon>Bacillati</taxon>
        <taxon>Actinomycetota</taxon>
        <taxon>Actinomycetes</taxon>
        <taxon>Mycobacteriales</taxon>
        <taxon>Gordoniaceae</taxon>
        <taxon>Gordonia</taxon>
    </lineage>
</organism>
<dbReference type="PANTHER" id="PTHR33507:SF3">
    <property type="entry name" value="INNER MEMBRANE PROTEIN YBBJ"/>
    <property type="match status" value="1"/>
</dbReference>
<sequence length="142" mass="15066">MSALVWVVLGIVLVIAEMFGGELVLLMLAGGAFAAAGVDAAVDPPLWIDFVVFSAVAVLLLGAVRPVAKRHLLTRPRILTNMEALPGKPAMVLERVDDHDGRVKIGGEIWSARTEHPTEVFDVGTEVMVVQIDGATAVVARC</sequence>
<comment type="caution">
    <text evidence="7">The sequence shown here is derived from an EMBL/GenBank/DDBJ whole genome shotgun (WGS) entry which is preliminary data.</text>
</comment>
<proteinExistence type="predicted"/>
<keyword evidence="8" id="KW-1185">Reference proteome</keyword>
<name>A0A848KY52_9ACTN</name>
<dbReference type="InterPro" id="IPR052165">
    <property type="entry name" value="Membrane_assoc_protease"/>
</dbReference>
<dbReference type="SUPFAM" id="SSF141322">
    <property type="entry name" value="NfeD domain-like"/>
    <property type="match status" value="1"/>
</dbReference>
<dbReference type="InterPro" id="IPR002810">
    <property type="entry name" value="NfeD-like_C"/>
</dbReference>
<keyword evidence="4 5" id="KW-0472">Membrane</keyword>
<dbReference type="AlphaFoldDB" id="A0A848KY52"/>
<feature type="domain" description="NfeD-like C-terminal" evidence="6">
    <location>
        <begin position="83"/>
        <end position="140"/>
    </location>
</feature>
<dbReference type="PANTHER" id="PTHR33507">
    <property type="entry name" value="INNER MEMBRANE PROTEIN YBBJ"/>
    <property type="match status" value="1"/>
</dbReference>